<reference evidence="1" key="1">
    <citation type="submission" date="2014-11" db="EMBL/GenBank/DDBJ databases">
        <authorList>
            <person name="Amaro Gonzalez C."/>
        </authorList>
    </citation>
    <scope>NUCLEOTIDE SEQUENCE</scope>
</reference>
<organism evidence="1">
    <name type="scientific">Anguilla anguilla</name>
    <name type="common">European freshwater eel</name>
    <name type="synonym">Muraena anguilla</name>
    <dbReference type="NCBI Taxonomy" id="7936"/>
    <lineage>
        <taxon>Eukaryota</taxon>
        <taxon>Metazoa</taxon>
        <taxon>Chordata</taxon>
        <taxon>Craniata</taxon>
        <taxon>Vertebrata</taxon>
        <taxon>Euteleostomi</taxon>
        <taxon>Actinopterygii</taxon>
        <taxon>Neopterygii</taxon>
        <taxon>Teleostei</taxon>
        <taxon>Anguilliformes</taxon>
        <taxon>Anguillidae</taxon>
        <taxon>Anguilla</taxon>
    </lineage>
</organism>
<protein>
    <submittedName>
        <fullName evidence="1">Uncharacterized protein</fullName>
    </submittedName>
</protein>
<dbReference type="EMBL" id="GBXM01022795">
    <property type="protein sequence ID" value="JAH85782.1"/>
    <property type="molecule type" value="Transcribed_RNA"/>
</dbReference>
<reference evidence="1" key="2">
    <citation type="journal article" date="2015" name="Fish Shellfish Immunol.">
        <title>Early steps in the European eel (Anguilla anguilla)-Vibrio vulnificus interaction in the gills: Role of the RtxA13 toxin.</title>
        <authorList>
            <person name="Callol A."/>
            <person name="Pajuelo D."/>
            <person name="Ebbesson L."/>
            <person name="Teles M."/>
            <person name="MacKenzie S."/>
            <person name="Amaro C."/>
        </authorList>
    </citation>
    <scope>NUCLEOTIDE SEQUENCE</scope>
</reference>
<dbReference type="AlphaFoldDB" id="A0A0E9W607"/>
<sequence length="51" mass="6066">MFFMSKAFCMDVFFIAFVTRVRENHQHHEFNSRPICFSAELNLFIYLTGTA</sequence>
<evidence type="ECO:0000313" key="1">
    <source>
        <dbReference type="EMBL" id="JAH85782.1"/>
    </source>
</evidence>
<name>A0A0E9W607_ANGAN</name>
<proteinExistence type="predicted"/>
<accession>A0A0E9W607</accession>